<dbReference type="GO" id="GO:0046872">
    <property type="term" value="F:metal ion binding"/>
    <property type="evidence" value="ECO:0007669"/>
    <property type="project" value="UniProtKB-KW"/>
</dbReference>
<gene>
    <name evidence="4" type="ORF">BC008_29725</name>
</gene>
<dbReference type="GO" id="GO:0009245">
    <property type="term" value="P:lipid A biosynthetic process"/>
    <property type="evidence" value="ECO:0007669"/>
    <property type="project" value="TreeGrafter"/>
</dbReference>
<dbReference type="AlphaFoldDB" id="A0A0V7ZSP4"/>
<keyword evidence="5" id="KW-1185">Reference proteome</keyword>
<evidence type="ECO:0000259" key="3">
    <source>
        <dbReference type="Pfam" id="PF00149"/>
    </source>
</evidence>
<dbReference type="GO" id="GO:0008758">
    <property type="term" value="F:UDP-2,3-diacylglucosamine hydrolase activity"/>
    <property type="evidence" value="ECO:0007669"/>
    <property type="project" value="TreeGrafter"/>
</dbReference>
<dbReference type="EMBL" id="LMTZ01000088">
    <property type="protein sequence ID" value="KST67425.1"/>
    <property type="molecule type" value="Genomic_DNA"/>
</dbReference>
<dbReference type="InterPro" id="IPR051158">
    <property type="entry name" value="Metallophosphoesterase_sf"/>
</dbReference>
<keyword evidence="1" id="KW-0479">Metal-binding</keyword>
<dbReference type="PANTHER" id="PTHR31302">
    <property type="entry name" value="TRANSMEMBRANE PROTEIN WITH METALLOPHOSPHOESTERASE DOMAIN-RELATED"/>
    <property type="match status" value="1"/>
</dbReference>
<dbReference type="SUPFAM" id="SSF56300">
    <property type="entry name" value="Metallo-dependent phosphatases"/>
    <property type="match status" value="1"/>
</dbReference>
<accession>A0A0V7ZSP4</accession>
<dbReference type="Pfam" id="PF00149">
    <property type="entry name" value="Metallophos"/>
    <property type="match status" value="1"/>
</dbReference>
<keyword evidence="2" id="KW-0378">Hydrolase</keyword>
<comment type="caution">
    <text evidence="4">The sequence shown here is derived from an EMBL/GenBank/DDBJ whole genome shotgun (WGS) entry which is preliminary data.</text>
</comment>
<evidence type="ECO:0000313" key="5">
    <source>
        <dbReference type="Proteomes" id="UP000053372"/>
    </source>
</evidence>
<dbReference type="InterPro" id="IPR029052">
    <property type="entry name" value="Metallo-depent_PP-like"/>
</dbReference>
<organism evidence="4 5">
    <name type="scientific">Mastigocoleus testarum BC008</name>
    <dbReference type="NCBI Taxonomy" id="371196"/>
    <lineage>
        <taxon>Bacteria</taxon>
        <taxon>Bacillati</taxon>
        <taxon>Cyanobacteriota</taxon>
        <taxon>Cyanophyceae</taxon>
        <taxon>Nostocales</taxon>
        <taxon>Hapalosiphonaceae</taxon>
        <taxon>Mastigocoleus</taxon>
    </lineage>
</organism>
<dbReference type="PANTHER" id="PTHR31302:SF31">
    <property type="entry name" value="PHOSPHODIESTERASE YAEI"/>
    <property type="match status" value="1"/>
</dbReference>
<dbReference type="InterPro" id="IPR004843">
    <property type="entry name" value="Calcineurin-like_PHP"/>
</dbReference>
<dbReference type="Proteomes" id="UP000053372">
    <property type="component" value="Unassembled WGS sequence"/>
</dbReference>
<evidence type="ECO:0000256" key="2">
    <source>
        <dbReference type="ARBA" id="ARBA00022801"/>
    </source>
</evidence>
<protein>
    <submittedName>
        <fullName evidence="4">Serine/threonine protein phosphatase</fullName>
    </submittedName>
</protein>
<proteinExistence type="predicted"/>
<dbReference type="Gene3D" id="3.60.21.10">
    <property type="match status" value="1"/>
</dbReference>
<name>A0A0V7ZSP4_9CYAN</name>
<evidence type="ECO:0000313" key="4">
    <source>
        <dbReference type="EMBL" id="KST67425.1"/>
    </source>
</evidence>
<feature type="domain" description="Calcineurin-like phosphoesterase" evidence="3">
    <location>
        <begin position="51"/>
        <end position="214"/>
    </location>
</feature>
<dbReference type="GO" id="GO:0016020">
    <property type="term" value="C:membrane"/>
    <property type="evidence" value="ECO:0007669"/>
    <property type="project" value="GOC"/>
</dbReference>
<sequence>MQISVKRFLGLCLFLIFCVLLYAKIIEPNWIDIHRVQLRLPHLASEFNDYRIVQISDLHTDKFMTQRHLRRIFYLVNQQKPDLIAMTGDFVTEYQQKFIPYFQNSLKVLKSKDKTVAVLGNHDYLANPQGIRKALRANNILELRNRVYSIKRGNSILNIAGIDDVLMGTARLDLVLQQLPPEGAAIILVHEPDFADISAATGKFDLQLSGHSHAGQVRLPFFKPPVLPTLSKKYYEGLNRVGNMNVYTNRGIGMTSLRIRFGSRPEITVFDLVTGK</sequence>
<evidence type="ECO:0000256" key="1">
    <source>
        <dbReference type="ARBA" id="ARBA00022723"/>
    </source>
</evidence>
<dbReference type="CDD" id="cd07385">
    <property type="entry name" value="MPP_YkuE_C"/>
    <property type="match status" value="1"/>
</dbReference>
<reference evidence="4 5" key="1">
    <citation type="journal article" date="2015" name="Genome Announc.">
        <title>Draft Genome of the Euendolithic (true boring) Cyanobacterium Mastigocoleus testarum strain BC008.</title>
        <authorList>
            <person name="Guida B.S."/>
            <person name="Garcia-Pichel F."/>
        </authorList>
    </citation>
    <scope>NUCLEOTIDE SEQUENCE [LARGE SCALE GENOMIC DNA]</scope>
    <source>
        <strain evidence="4 5">BC008</strain>
    </source>
</reference>